<dbReference type="Pfam" id="PF24598">
    <property type="entry name" value="DOP1_C"/>
    <property type="match status" value="1"/>
</dbReference>
<dbReference type="GO" id="GO:0005768">
    <property type="term" value="C:endosome"/>
    <property type="evidence" value="ECO:0007669"/>
    <property type="project" value="TreeGrafter"/>
</dbReference>
<protein>
    <submittedName>
        <fullName evidence="10">Dop1 protein</fullName>
    </submittedName>
</protein>
<dbReference type="PANTHER" id="PTHR14042:SF24">
    <property type="entry name" value="PROTEIN DOPEY-1 HOMOLOG"/>
    <property type="match status" value="1"/>
</dbReference>
<evidence type="ECO:0000313" key="11">
    <source>
        <dbReference type="Proteomes" id="UP001378960"/>
    </source>
</evidence>
<feature type="domain" description="DOP1 N-terminal" evidence="7">
    <location>
        <begin position="32"/>
        <end position="344"/>
    </location>
</feature>
<evidence type="ECO:0000259" key="9">
    <source>
        <dbReference type="Pfam" id="PF24598"/>
    </source>
</evidence>
<comment type="caution">
    <text evidence="10">The sequence shown here is derived from an EMBL/GenBank/DDBJ whole genome shotgun (WGS) entry which is preliminary data.</text>
</comment>
<evidence type="ECO:0000256" key="3">
    <source>
        <dbReference type="ARBA" id="ARBA00022927"/>
    </source>
</evidence>
<organism evidence="10 11">
    <name type="scientific">Pichia kluyveri</name>
    <name type="common">Yeast</name>
    <dbReference type="NCBI Taxonomy" id="36015"/>
    <lineage>
        <taxon>Eukaryota</taxon>
        <taxon>Fungi</taxon>
        <taxon>Dikarya</taxon>
        <taxon>Ascomycota</taxon>
        <taxon>Saccharomycotina</taxon>
        <taxon>Pichiomycetes</taxon>
        <taxon>Pichiales</taxon>
        <taxon>Pichiaceae</taxon>
        <taxon>Pichia</taxon>
    </lineage>
</organism>
<proteinExistence type="inferred from homology"/>
<evidence type="ECO:0000256" key="1">
    <source>
        <dbReference type="ARBA" id="ARBA00004395"/>
    </source>
</evidence>
<dbReference type="GO" id="GO:0015031">
    <property type="term" value="P:protein transport"/>
    <property type="evidence" value="ECO:0007669"/>
    <property type="project" value="UniProtKB-KW"/>
</dbReference>
<comment type="similarity">
    <text evidence="6">Belongs to the DOP1 family.</text>
</comment>
<gene>
    <name evidence="10" type="ORF">DAPK24_039520</name>
</gene>
<keyword evidence="11" id="KW-1185">Reference proteome</keyword>
<evidence type="ECO:0000256" key="2">
    <source>
        <dbReference type="ARBA" id="ARBA00022448"/>
    </source>
</evidence>
<dbReference type="GO" id="GO:0006895">
    <property type="term" value="P:Golgi to endosome transport"/>
    <property type="evidence" value="ECO:0007669"/>
    <property type="project" value="InterPro"/>
</dbReference>
<dbReference type="InterPro" id="IPR056457">
    <property type="entry name" value="DOP1_C"/>
</dbReference>
<sequence>MHRMMGPISLFQGSKSFNSKTSALGQSTSLSPKEKKYMSNVEKALTNFDSVNEWADYIAFLVKLQKSLLTNPDINTINWIPYDFQVSITLSKCILPSLPSGVHKKAIELYCTIFNILQFDNLGKSITIWLPGILPLMSYASISIKQDLIDLYKNYICQINPIFLRSCFKSILLSLFAALDDTTSEFFQPIMELIDNLKIQLNDNNHFWQCILLIIITSPDKRIGAMEYLTKKIPSFIVNIEINDSEEILKDSILSQLSNDAISCIKPDPGLLIRALCSAMNDSNLFVQRGFFDILLSKMPLNSPVYQLFSNNDKNLLFLNVINTVLRKDMSLNRRLWNWLLGPDSIDGNDDQNNHISRLQYFKTYSYKYTVDSLLNLISIEEDKTNDDDELLSNYINTCTIVTSIMDKWEIGQSIVPQLFIPIMKVSHYFNINHNLQFDQVIKRSNQLFDAIDTNIIWSNILKLIKDNDLDLVLFILQYYNVEDEEMLITHIPIILLSVFALFQNNTKWIQLLTTLISFIPQRALLPLELADSNLLNVDYYNKELRKSISDKISKYYSIDTNIDSTNNENLKPFHANELSAMYLGFTYSIINDNFNLNDEIFFQSCKIYDNLVKIIPISSNSISWNVSTLREKIKNIKVDDNVVESNIHKSFGISYLFKYLIKNINKLESLKLLKITIKLLWICLQTSDNLYQVEIVERIWKLETIIGSSYIEAALCNLLLEIDDFEQRIYQFNILWIHLNNDTNESISILHKPLYIILNEINNDTHLLLINKWIKSLISNGTSNRIFRIICANIFNDDYIQENYKIDNMNLIDFGKISNELEILYELLKLNDEILNNFKLELCVIDNNKQIEFIKNRNWDISTYKSFMVNVLTKIMEIEPTNELINSKEIFGNFLKCMRLSLKLINLLIDGSELNFNSIFASLINNCEENCLNNQDISKHLINSYYLETIIKMIKLSSKNQHSKYSVFENNGDKESINLLDFITIGIKNCQSSSSFDNWIELILCAAEYYPDLICNICMELVDCMCSKLEKDYLSIIQGNSEKINLVSDSICELISGIEIFLLKCHKHLGFVLSDKFGFGNISNLNQSNHKIGNGTNNIGNSNNNNNNSKETGFFGSVIQGVFQVENTDDKNEGTKRKRKLIEAFRRSIFTVYDIWINCDFKQGNGNHHLSIESNKTSMYNFNKIKFRSKKLIEQNYDIEPLETIEALIECYNSNENSYGFKLFKVLDDSKQNIILGYILDSIISRVNYSSLDENKRSLLISRLDENILSKFLVEYCANLNESENLEKIWPNDVQNFIKDSFTNISYYKYIYPNLLKFLCLTSYKLQQTSYGRQKRVVKEISENFIKMLNLCITTKVGSNQNTLSNVILKNSSPLEDGSKEIVNEVPKNKIIFREEVCDALIEVIPHMHELINDIDKLNNCFSSIINGISGVINKGNLINFDTIPQYIMELLIKLSENLNCNELKVWKNFCNEIIQDNEFFKMKLDSYQLKQWNGIMKRWILNDDNKLNDIITNKLILSNSTNTSSTLLFNWNDEVDILNSNIPHIKRIIYLLLINEKDKFVSIISLLIDKINEFFFAFRQMTKYCLLEGWIFVLLRVVNLKFSENHLTDTWIMINKSIYYLFTETFEKIENNEGIDDGNNNDNIFNIIFLQGCKLLDILIILNEEEFQLNEWIFISDNLDGIHEIIPEGNEVGIVEKISKLKLDLKGYSIIDDINEYGKKVPLLKNINKIDDISELMIFFKTLKIKKYENEYRLKEVDYECITDDIFFDLFNNI</sequence>
<dbReference type="Pfam" id="PF24597">
    <property type="entry name" value="TPR_DOP1_M"/>
    <property type="match status" value="1"/>
</dbReference>
<evidence type="ECO:0000259" key="8">
    <source>
        <dbReference type="Pfam" id="PF24597"/>
    </source>
</evidence>
<reference evidence="10 11" key="1">
    <citation type="journal article" date="2023" name="Elife">
        <title>Identification of key yeast species and microbe-microbe interactions impacting larval growth of Drosophila in the wild.</title>
        <authorList>
            <person name="Mure A."/>
            <person name="Sugiura Y."/>
            <person name="Maeda R."/>
            <person name="Honda K."/>
            <person name="Sakurai N."/>
            <person name="Takahashi Y."/>
            <person name="Watada M."/>
            <person name="Katoh T."/>
            <person name="Gotoh A."/>
            <person name="Gotoh Y."/>
            <person name="Taniguchi I."/>
            <person name="Nakamura K."/>
            <person name="Hayashi T."/>
            <person name="Katayama T."/>
            <person name="Uemura T."/>
            <person name="Hattori Y."/>
        </authorList>
    </citation>
    <scope>NUCLEOTIDE SEQUENCE [LARGE SCALE GENOMIC DNA]</scope>
    <source>
        <strain evidence="10 11">PK-24</strain>
    </source>
</reference>
<dbReference type="GO" id="GO:0000139">
    <property type="term" value="C:Golgi membrane"/>
    <property type="evidence" value="ECO:0007669"/>
    <property type="project" value="UniProtKB-SubCell"/>
</dbReference>
<evidence type="ECO:0000259" key="7">
    <source>
        <dbReference type="Pfam" id="PF04118"/>
    </source>
</evidence>
<keyword evidence="2" id="KW-0813">Transport</keyword>
<dbReference type="EMBL" id="BTGB01000005">
    <property type="protein sequence ID" value="GMM47377.1"/>
    <property type="molecule type" value="Genomic_DNA"/>
</dbReference>
<dbReference type="Pfam" id="PF04118">
    <property type="entry name" value="Dopey_N"/>
    <property type="match status" value="1"/>
</dbReference>
<dbReference type="Proteomes" id="UP001378960">
    <property type="component" value="Unassembled WGS sequence"/>
</dbReference>
<dbReference type="GO" id="GO:0005829">
    <property type="term" value="C:cytosol"/>
    <property type="evidence" value="ECO:0007669"/>
    <property type="project" value="GOC"/>
</dbReference>
<dbReference type="PANTHER" id="PTHR14042">
    <property type="entry name" value="DOPEY-RELATED"/>
    <property type="match status" value="1"/>
</dbReference>
<evidence type="ECO:0000256" key="4">
    <source>
        <dbReference type="ARBA" id="ARBA00023034"/>
    </source>
</evidence>
<feature type="domain" description="DOP1-like C-terminal" evidence="9">
    <location>
        <begin position="1273"/>
        <end position="1754"/>
    </location>
</feature>
<evidence type="ECO:0000256" key="5">
    <source>
        <dbReference type="ARBA" id="ARBA00023136"/>
    </source>
</evidence>
<accession>A0AAV5R8Q6</accession>
<dbReference type="GO" id="GO:0005802">
    <property type="term" value="C:trans-Golgi network"/>
    <property type="evidence" value="ECO:0007669"/>
    <property type="project" value="TreeGrafter"/>
</dbReference>
<dbReference type="InterPro" id="IPR007249">
    <property type="entry name" value="DOP1_N"/>
</dbReference>
<evidence type="ECO:0000313" key="10">
    <source>
        <dbReference type="EMBL" id="GMM47377.1"/>
    </source>
</evidence>
<evidence type="ECO:0000256" key="6">
    <source>
        <dbReference type="ARBA" id="ARBA00046326"/>
    </source>
</evidence>
<dbReference type="InterPro" id="IPR056458">
    <property type="entry name" value="TPR_DOP1_M"/>
</dbReference>
<comment type="subcellular location">
    <subcellularLocation>
        <location evidence="1">Golgi apparatus membrane</location>
        <topology evidence="1">Peripheral membrane protein</topology>
    </subcellularLocation>
</comment>
<name>A0AAV5R8Q6_PICKL</name>
<feature type="domain" description="DOP1-like middle TPR" evidence="8">
    <location>
        <begin position="361"/>
        <end position="557"/>
    </location>
</feature>
<keyword evidence="3" id="KW-0653">Protein transport</keyword>
<keyword evidence="5" id="KW-0472">Membrane</keyword>
<keyword evidence="4" id="KW-0333">Golgi apparatus</keyword>
<dbReference type="InterPro" id="IPR040314">
    <property type="entry name" value="DOP1"/>
</dbReference>